<evidence type="ECO:0000256" key="1">
    <source>
        <dbReference type="SAM" id="MobiDB-lite"/>
    </source>
</evidence>
<evidence type="ECO:0000313" key="2">
    <source>
        <dbReference type="EnsemblMetazoa" id="BGLB026880-PA"/>
    </source>
</evidence>
<feature type="region of interest" description="Disordered" evidence="1">
    <location>
        <begin position="57"/>
        <end position="90"/>
    </location>
</feature>
<dbReference type="AlphaFoldDB" id="A0A2C9L4J2"/>
<dbReference type="Gene3D" id="2.20.100.10">
    <property type="entry name" value="Thrombospondin type-1 (TSP1) repeat"/>
    <property type="match status" value="1"/>
</dbReference>
<dbReference type="VEuPathDB" id="VectorBase:BGLAX_050092"/>
<protein>
    <submittedName>
        <fullName evidence="2">Uncharacterized protein</fullName>
    </submittedName>
</protein>
<evidence type="ECO:0000313" key="3">
    <source>
        <dbReference type="Proteomes" id="UP000076420"/>
    </source>
</evidence>
<name>A0A2C9L4J2_BIOGL</name>
<sequence length="137" mass="15016">MPRPDLFEGRTSSESGVQRHTPCCSNGLFIPQCSVSCGQGRQTRSVACERIFHNEEEVEENDYDASREADVEDESLCPADGRPSSQQPCNMSACSESREDEISIITVIHDCQTSRYGCCPDQITAALGENFLGCDGE</sequence>
<dbReference type="InterPro" id="IPR000884">
    <property type="entry name" value="TSP1_rpt"/>
</dbReference>
<reference evidence="2" key="1">
    <citation type="submission" date="2020-05" db="UniProtKB">
        <authorList>
            <consortium name="EnsemblMetazoa"/>
        </authorList>
    </citation>
    <scope>IDENTIFICATION</scope>
    <source>
        <strain evidence="2">BB02</strain>
    </source>
</reference>
<dbReference type="InterPro" id="IPR036383">
    <property type="entry name" value="TSP1_rpt_sf"/>
</dbReference>
<dbReference type="KEGG" id="bgt:106071655"/>
<dbReference type="EnsemblMetazoa" id="BGLB026880-RA">
    <property type="protein sequence ID" value="BGLB026880-PA"/>
    <property type="gene ID" value="BGLB026880"/>
</dbReference>
<organism evidence="2 3">
    <name type="scientific">Biomphalaria glabrata</name>
    <name type="common">Bloodfluke planorb</name>
    <name type="synonym">Freshwater snail</name>
    <dbReference type="NCBI Taxonomy" id="6526"/>
    <lineage>
        <taxon>Eukaryota</taxon>
        <taxon>Metazoa</taxon>
        <taxon>Spiralia</taxon>
        <taxon>Lophotrochozoa</taxon>
        <taxon>Mollusca</taxon>
        <taxon>Gastropoda</taxon>
        <taxon>Heterobranchia</taxon>
        <taxon>Euthyneura</taxon>
        <taxon>Panpulmonata</taxon>
        <taxon>Hygrophila</taxon>
        <taxon>Lymnaeoidea</taxon>
        <taxon>Planorbidae</taxon>
        <taxon>Biomphalaria</taxon>
    </lineage>
</organism>
<dbReference type="SUPFAM" id="SSF82895">
    <property type="entry name" value="TSP-1 type 1 repeat"/>
    <property type="match status" value="1"/>
</dbReference>
<accession>A0A2C9L4J2</accession>
<dbReference type="Pfam" id="PF19030">
    <property type="entry name" value="TSP1_ADAMTS"/>
    <property type="match status" value="1"/>
</dbReference>
<dbReference type="PROSITE" id="PS50092">
    <property type="entry name" value="TSP1"/>
    <property type="match status" value="1"/>
</dbReference>
<proteinExistence type="predicted"/>
<dbReference type="Proteomes" id="UP000076420">
    <property type="component" value="Unassembled WGS sequence"/>
</dbReference>
<gene>
    <name evidence="2" type="primary">106071655</name>
</gene>
<dbReference type="VEuPathDB" id="VectorBase:BGLB026880"/>